<dbReference type="EMBL" id="JACHGY010000001">
    <property type="protein sequence ID" value="MBB6429784.1"/>
    <property type="molecule type" value="Genomic_DNA"/>
</dbReference>
<name>A0A7X0H5U5_9BACT</name>
<proteinExistence type="predicted"/>
<reference evidence="1 2" key="1">
    <citation type="submission" date="2020-08" db="EMBL/GenBank/DDBJ databases">
        <title>Genomic Encyclopedia of Type Strains, Phase IV (KMG-IV): sequencing the most valuable type-strain genomes for metagenomic binning, comparative biology and taxonomic classification.</title>
        <authorList>
            <person name="Goeker M."/>
        </authorList>
    </citation>
    <scope>NUCLEOTIDE SEQUENCE [LARGE SCALE GENOMIC DNA]</scope>
    <source>
        <strain evidence="1 2">DSM 103725</strain>
    </source>
</reference>
<dbReference type="RefSeq" id="WP_184677346.1">
    <property type="nucleotide sequence ID" value="NZ_JACHGY010000001.1"/>
</dbReference>
<gene>
    <name evidence="1" type="ORF">HNQ40_001590</name>
</gene>
<evidence type="ECO:0000313" key="2">
    <source>
        <dbReference type="Proteomes" id="UP000541810"/>
    </source>
</evidence>
<dbReference type="Proteomes" id="UP000541810">
    <property type="component" value="Unassembled WGS sequence"/>
</dbReference>
<protein>
    <submittedName>
        <fullName evidence="1">Uncharacterized protein</fullName>
    </submittedName>
</protein>
<dbReference type="AlphaFoldDB" id="A0A7X0H5U5"/>
<sequence>MIFNRNEQGRDAYREQGWKLLDADADADTDAPIAVNHKGEEVRLNDAGVLHRDYGLNLDTLRDVDTPAFADLASQTPGRADAPQVLFRPVMRFRRHA</sequence>
<accession>A0A7X0H5U5</accession>
<evidence type="ECO:0000313" key="1">
    <source>
        <dbReference type="EMBL" id="MBB6429784.1"/>
    </source>
</evidence>
<keyword evidence="2" id="KW-1185">Reference proteome</keyword>
<comment type="caution">
    <text evidence="1">The sequence shown here is derived from an EMBL/GenBank/DDBJ whole genome shotgun (WGS) entry which is preliminary data.</text>
</comment>
<organism evidence="1 2">
    <name type="scientific">Algisphaera agarilytica</name>
    <dbReference type="NCBI Taxonomy" id="1385975"/>
    <lineage>
        <taxon>Bacteria</taxon>
        <taxon>Pseudomonadati</taxon>
        <taxon>Planctomycetota</taxon>
        <taxon>Phycisphaerae</taxon>
        <taxon>Phycisphaerales</taxon>
        <taxon>Phycisphaeraceae</taxon>
        <taxon>Algisphaera</taxon>
    </lineage>
</organism>